<name>A0ABR6G9Z9_9HYPH</name>
<gene>
    <name evidence="2" type="ORF">FHS25_003573</name>
</gene>
<dbReference type="RefSeq" id="WP_158081440.1">
    <property type="nucleotide sequence ID" value="NZ_JACHXX010000004.1"/>
</dbReference>
<dbReference type="Proteomes" id="UP000542811">
    <property type="component" value="Unassembled WGS sequence"/>
</dbReference>
<comment type="caution">
    <text evidence="2">The sequence shown here is derived from an EMBL/GenBank/DDBJ whole genome shotgun (WGS) entry which is preliminary data.</text>
</comment>
<accession>A0ABR6G9Z9</accession>
<reference evidence="2 3" key="1">
    <citation type="submission" date="2020-08" db="EMBL/GenBank/DDBJ databases">
        <title>Genomic Encyclopedia of Type Strains, Phase III (KMG-III): the genomes of soil and plant-associated and newly described type strains.</title>
        <authorList>
            <person name="Whitman W."/>
        </authorList>
    </citation>
    <scope>NUCLEOTIDE SEQUENCE [LARGE SCALE GENOMIC DNA]</scope>
    <source>
        <strain evidence="2 3">CECT 8280</strain>
    </source>
</reference>
<organism evidence="2 3">
    <name type="scientific">Rhizobium laguerreae</name>
    <dbReference type="NCBI Taxonomy" id="1076926"/>
    <lineage>
        <taxon>Bacteria</taxon>
        <taxon>Pseudomonadati</taxon>
        <taxon>Pseudomonadota</taxon>
        <taxon>Alphaproteobacteria</taxon>
        <taxon>Hyphomicrobiales</taxon>
        <taxon>Rhizobiaceae</taxon>
        <taxon>Rhizobium/Agrobacterium group</taxon>
        <taxon>Rhizobium</taxon>
    </lineage>
</organism>
<proteinExistence type="predicted"/>
<evidence type="ECO:0000313" key="2">
    <source>
        <dbReference type="EMBL" id="MBB3163095.1"/>
    </source>
</evidence>
<keyword evidence="3" id="KW-1185">Reference proteome</keyword>
<evidence type="ECO:0000313" key="3">
    <source>
        <dbReference type="Proteomes" id="UP000542811"/>
    </source>
</evidence>
<dbReference type="EMBL" id="JACHXX010000004">
    <property type="protein sequence ID" value="MBB3163095.1"/>
    <property type="molecule type" value="Genomic_DNA"/>
</dbReference>
<protein>
    <submittedName>
        <fullName evidence="2">Uncharacterized protein</fullName>
    </submittedName>
</protein>
<evidence type="ECO:0000256" key="1">
    <source>
        <dbReference type="SAM" id="MobiDB-lite"/>
    </source>
</evidence>
<feature type="region of interest" description="Disordered" evidence="1">
    <location>
        <begin position="33"/>
        <end position="56"/>
    </location>
</feature>
<sequence>MVQFAKELDVLEAILPFDLRSQLASFLADGAVNTPTSGAGARTAARSKAGSELDHF</sequence>